<name>A0A7Y9XGQ9_9ACTN</name>
<keyword evidence="1" id="KW-0472">Membrane</keyword>
<organism evidence="2 3">
    <name type="scientific">Nocardiopsis sinuspersici</name>
    <dbReference type="NCBI Taxonomy" id="501010"/>
    <lineage>
        <taxon>Bacteria</taxon>
        <taxon>Bacillati</taxon>
        <taxon>Actinomycetota</taxon>
        <taxon>Actinomycetes</taxon>
        <taxon>Streptosporangiales</taxon>
        <taxon>Nocardiopsidaceae</taxon>
        <taxon>Nocardiopsis</taxon>
    </lineage>
</organism>
<dbReference type="AlphaFoldDB" id="A0A7Y9XGQ9"/>
<protein>
    <submittedName>
        <fullName evidence="2">Uncharacterized protein</fullName>
    </submittedName>
</protein>
<evidence type="ECO:0000313" key="3">
    <source>
        <dbReference type="Proteomes" id="UP000584931"/>
    </source>
</evidence>
<dbReference type="Proteomes" id="UP000584931">
    <property type="component" value="Unassembled WGS sequence"/>
</dbReference>
<proteinExistence type="predicted"/>
<keyword evidence="1" id="KW-0812">Transmembrane</keyword>
<accession>A0A7Y9XGQ9</accession>
<gene>
    <name evidence="2" type="ORF">HNR06_003714</name>
</gene>
<reference evidence="2 3" key="1">
    <citation type="submission" date="2020-07" db="EMBL/GenBank/DDBJ databases">
        <title>Sequencing the genomes of 1000 actinobacteria strains.</title>
        <authorList>
            <person name="Klenk H.-P."/>
        </authorList>
    </citation>
    <scope>NUCLEOTIDE SEQUENCE [LARGE SCALE GENOMIC DNA]</scope>
    <source>
        <strain evidence="2 3">DSM 45278</strain>
    </source>
</reference>
<evidence type="ECO:0000256" key="1">
    <source>
        <dbReference type="SAM" id="Phobius"/>
    </source>
</evidence>
<sequence>MTPRPEHPTRPFASRVRGPLLTGLGLVCVLVVAVALMVATDRLTVPDAEVAAETTEAAVPSPSGYSTFSDEYVVLRHPRGWDPLDATEGARRFQPGTLSEFRFTSPSGEHQVCLSVFELEEDEERTAREHQEGWESDLMEYSSISEWQRLSLEDVPSTPPGWDTSHMEVTYHNSGWDQPDRWMLWRYTVIAKESRGYYLQFNVPASEQGEYAPAVEEVFGSFEPVL</sequence>
<keyword evidence="1" id="KW-1133">Transmembrane helix</keyword>
<evidence type="ECO:0000313" key="2">
    <source>
        <dbReference type="EMBL" id="NYH54125.1"/>
    </source>
</evidence>
<comment type="caution">
    <text evidence="2">The sequence shown here is derived from an EMBL/GenBank/DDBJ whole genome shotgun (WGS) entry which is preliminary data.</text>
</comment>
<feature type="transmembrane region" description="Helical" evidence="1">
    <location>
        <begin position="20"/>
        <end position="39"/>
    </location>
</feature>
<dbReference type="EMBL" id="JACCHL010000001">
    <property type="protein sequence ID" value="NYH54125.1"/>
    <property type="molecule type" value="Genomic_DNA"/>
</dbReference>